<dbReference type="STRING" id="641526.ADIWIN_0039"/>
<keyword evidence="2" id="KW-1185">Reference proteome</keyword>
<dbReference type="SUPFAM" id="SSF52440">
    <property type="entry name" value="PreATP-grasp domain"/>
    <property type="match status" value="1"/>
</dbReference>
<proteinExistence type="predicted"/>
<protein>
    <submittedName>
        <fullName evidence="1">D-alanine--D-alanine ligase</fullName>
        <ecNumber evidence="1">6.3.2.4</ecNumber>
    </submittedName>
</protein>
<reference evidence="1 2" key="1">
    <citation type="journal article" date="2013" name="Genome Announc.">
        <title>Draft Genome Sequence of Winogradskyella psychrotolerans RS-3T, Isolated from the Marine Transect of Kongsfjorden, Ny-Alesund, Svalbard, Arctic Ocean.</title>
        <authorList>
            <person name="Kumar Pinnaka A."/>
            <person name="Ara S."/>
            <person name="Singh A."/>
            <person name="Shivaji S."/>
        </authorList>
    </citation>
    <scope>NUCLEOTIDE SEQUENCE [LARGE SCALE GENOMIC DNA]</scope>
    <source>
        <strain evidence="1 2">RS-3</strain>
    </source>
</reference>
<name>S7VZS7_9FLAO</name>
<dbReference type="GO" id="GO:0008716">
    <property type="term" value="F:D-alanine-D-alanine ligase activity"/>
    <property type="evidence" value="ECO:0007669"/>
    <property type="project" value="UniProtKB-EC"/>
</dbReference>
<dbReference type="InterPro" id="IPR016185">
    <property type="entry name" value="PreATP-grasp_dom_sf"/>
</dbReference>
<dbReference type="eggNOG" id="COG1181">
    <property type="taxonomic scope" value="Bacteria"/>
</dbReference>
<sequence length="58" mass="6828">MGGYSSEYQISLKSGNVVFDTLDNDKYNAYRIHIFEDKWVFVNDLDEEFPIDKNNFSV</sequence>
<evidence type="ECO:0000313" key="2">
    <source>
        <dbReference type="Proteomes" id="UP000014962"/>
    </source>
</evidence>
<dbReference type="AlphaFoldDB" id="S7VZS7"/>
<evidence type="ECO:0000313" key="1">
    <source>
        <dbReference type="EMBL" id="EPR74952.1"/>
    </source>
</evidence>
<gene>
    <name evidence="1" type="ORF">ADIWIN_0039</name>
</gene>
<dbReference type="Gene3D" id="3.40.50.20">
    <property type="match status" value="1"/>
</dbReference>
<dbReference type="EC" id="6.3.2.4" evidence="1"/>
<dbReference type="Proteomes" id="UP000014962">
    <property type="component" value="Unassembled WGS sequence"/>
</dbReference>
<dbReference type="EMBL" id="ATMR01000002">
    <property type="protein sequence ID" value="EPR74952.1"/>
    <property type="molecule type" value="Genomic_DNA"/>
</dbReference>
<dbReference type="PATRIC" id="fig|641526.4.peg.39"/>
<comment type="caution">
    <text evidence="1">The sequence shown here is derived from an EMBL/GenBank/DDBJ whole genome shotgun (WGS) entry which is preliminary data.</text>
</comment>
<organism evidence="1 2">
    <name type="scientific">Winogradskyella psychrotolerans RS-3</name>
    <dbReference type="NCBI Taxonomy" id="641526"/>
    <lineage>
        <taxon>Bacteria</taxon>
        <taxon>Pseudomonadati</taxon>
        <taxon>Bacteroidota</taxon>
        <taxon>Flavobacteriia</taxon>
        <taxon>Flavobacteriales</taxon>
        <taxon>Flavobacteriaceae</taxon>
        <taxon>Winogradskyella</taxon>
    </lineage>
</organism>
<accession>S7VZS7</accession>
<keyword evidence="1" id="KW-0436">Ligase</keyword>